<sequence>MQASKDHFRPPMIMFFNGKSSTPIYPRVHYIFSDDDPVSLHDLKAHHIDSRPIILDFDSTGRSIVSAQSLAEDWQLLEVRIEESPSWMPAEHVKATDGQIIRMDGISRENAVPQDLGVCEMVRIFNERNANLRKVIDLTEKSRTSRDADRRTSVAQS</sequence>
<keyword evidence="2" id="KW-1185">Reference proteome</keyword>
<comment type="caution">
    <text evidence="1">The sequence shown here is derived from an EMBL/GenBank/DDBJ whole genome shotgun (WGS) entry which is preliminary data.</text>
</comment>
<organism evidence="1 2">
    <name type="scientific">Neolecta irregularis (strain DAH-3)</name>
    <dbReference type="NCBI Taxonomy" id="1198029"/>
    <lineage>
        <taxon>Eukaryota</taxon>
        <taxon>Fungi</taxon>
        <taxon>Dikarya</taxon>
        <taxon>Ascomycota</taxon>
        <taxon>Taphrinomycotina</taxon>
        <taxon>Neolectales</taxon>
        <taxon>Neolectaceae</taxon>
        <taxon>Neolecta</taxon>
    </lineage>
</organism>
<dbReference type="OrthoDB" id="1681166at2759"/>
<gene>
    <name evidence="1" type="ORF">NEOLI_000136</name>
</gene>
<accession>A0A1U7LQT0</accession>
<evidence type="ECO:0000313" key="1">
    <source>
        <dbReference type="EMBL" id="OLL25030.1"/>
    </source>
</evidence>
<dbReference type="STRING" id="1198029.A0A1U7LQT0"/>
<name>A0A1U7LQT0_NEOID</name>
<proteinExistence type="predicted"/>
<dbReference type="AlphaFoldDB" id="A0A1U7LQT0"/>
<dbReference type="EMBL" id="LXFE01000515">
    <property type="protein sequence ID" value="OLL25030.1"/>
    <property type="molecule type" value="Genomic_DNA"/>
</dbReference>
<evidence type="ECO:0000313" key="2">
    <source>
        <dbReference type="Proteomes" id="UP000186594"/>
    </source>
</evidence>
<dbReference type="OMA" id="VCEMVRI"/>
<dbReference type="Proteomes" id="UP000186594">
    <property type="component" value="Unassembled WGS sequence"/>
</dbReference>
<reference evidence="1 2" key="1">
    <citation type="submission" date="2016-04" db="EMBL/GenBank/DDBJ databases">
        <title>Evolutionary innovation and constraint leading to complex multicellularity in the Ascomycota.</title>
        <authorList>
            <person name="Cisse O."/>
            <person name="Nguyen A."/>
            <person name="Hewitt D.A."/>
            <person name="Jedd G."/>
            <person name="Stajich J.E."/>
        </authorList>
    </citation>
    <scope>NUCLEOTIDE SEQUENCE [LARGE SCALE GENOMIC DNA]</scope>
    <source>
        <strain evidence="1 2">DAH-3</strain>
    </source>
</reference>
<dbReference type="Gene3D" id="2.60.270.60">
    <property type="match status" value="1"/>
</dbReference>
<protein>
    <submittedName>
        <fullName evidence="1">Uncharacterized protein</fullName>
    </submittedName>
</protein>